<organism evidence="1 2">
    <name type="scientific">Gossypium tomentosum</name>
    <name type="common">Hawaiian cotton</name>
    <name type="synonym">Gossypium sandvicense</name>
    <dbReference type="NCBI Taxonomy" id="34277"/>
    <lineage>
        <taxon>Eukaryota</taxon>
        <taxon>Viridiplantae</taxon>
        <taxon>Streptophyta</taxon>
        <taxon>Embryophyta</taxon>
        <taxon>Tracheophyta</taxon>
        <taxon>Spermatophyta</taxon>
        <taxon>Magnoliopsida</taxon>
        <taxon>eudicotyledons</taxon>
        <taxon>Gunneridae</taxon>
        <taxon>Pentapetalae</taxon>
        <taxon>rosids</taxon>
        <taxon>malvids</taxon>
        <taxon>Malvales</taxon>
        <taxon>Malvaceae</taxon>
        <taxon>Malvoideae</taxon>
        <taxon>Gossypium</taxon>
    </lineage>
</organism>
<sequence>MDIEPLKGIFLIFLVARKPSSLPPIIFPIIRVLLSPEFSNGTFSRLTPSAEPFSLKTHTLIQIRVTLKFKTLFFNKISNLQSPLKFGQFSLSSFIKLLPKSSTPKWEPDLPFPLISTLFGKSSRELC</sequence>
<reference evidence="1 2" key="1">
    <citation type="submission" date="2019-07" db="EMBL/GenBank/DDBJ databases">
        <title>WGS assembly of Gossypium tomentosum.</title>
        <authorList>
            <person name="Chen Z.J."/>
            <person name="Sreedasyam A."/>
            <person name="Ando A."/>
            <person name="Song Q."/>
            <person name="De L."/>
            <person name="Hulse-Kemp A."/>
            <person name="Ding M."/>
            <person name="Ye W."/>
            <person name="Kirkbride R."/>
            <person name="Jenkins J."/>
            <person name="Plott C."/>
            <person name="Lovell J."/>
            <person name="Lin Y.-M."/>
            <person name="Vaughn R."/>
            <person name="Liu B."/>
            <person name="Li W."/>
            <person name="Simpson S."/>
            <person name="Scheffler B."/>
            <person name="Saski C."/>
            <person name="Grover C."/>
            <person name="Hu G."/>
            <person name="Conover J."/>
            <person name="Carlson J."/>
            <person name="Shu S."/>
            <person name="Boston L."/>
            <person name="Williams M."/>
            <person name="Peterson D."/>
            <person name="Mcgee K."/>
            <person name="Jones D."/>
            <person name="Wendel J."/>
            <person name="Stelly D."/>
            <person name="Grimwood J."/>
            <person name="Schmutz J."/>
        </authorList>
    </citation>
    <scope>NUCLEOTIDE SEQUENCE [LARGE SCALE GENOMIC DNA]</scope>
    <source>
        <strain evidence="1">7179.01</strain>
    </source>
</reference>
<accession>A0A5D2NDU2</accession>
<name>A0A5D2NDU2_GOSTO</name>
<evidence type="ECO:0000313" key="1">
    <source>
        <dbReference type="EMBL" id="TYI01759.1"/>
    </source>
</evidence>
<evidence type="ECO:0000313" key="2">
    <source>
        <dbReference type="Proteomes" id="UP000322667"/>
    </source>
</evidence>
<dbReference type="Proteomes" id="UP000322667">
    <property type="component" value="Chromosome A11"/>
</dbReference>
<dbReference type="EMBL" id="CM017620">
    <property type="protein sequence ID" value="TYI01759.1"/>
    <property type="molecule type" value="Genomic_DNA"/>
</dbReference>
<dbReference type="AlphaFoldDB" id="A0A5D2NDU2"/>
<keyword evidence="2" id="KW-1185">Reference proteome</keyword>
<protein>
    <submittedName>
        <fullName evidence="1">Uncharacterized protein</fullName>
    </submittedName>
</protein>
<gene>
    <name evidence="1" type="ORF">ES332_A11G223800v1</name>
</gene>
<proteinExistence type="predicted"/>